<proteinExistence type="predicted"/>
<comment type="caution">
    <text evidence="1">The sequence shown here is derived from an EMBL/GenBank/DDBJ whole genome shotgun (WGS) entry which is preliminary data.</text>
</comment>
<sequence length="72" mass="8611">MINVLFFNRYKVDVVLRPGDKECLFLVNLVVKPIEVCIALIHDVIRTGFNRDRIKDVYIMYIRIGDIHIDWY</sequence>
<name>A0A645GTM5_9ZZZZ</name>
<organism evidence="1">
    <name type="scientific">bioreactor metagenome</name>
    <dbReference type="NCBI Taxonomy" id="1076179"/>
    <lineage>
        <taxon>unclassified sequences</taxon>
        <taxon>metagenomes</taxon>
        <taxon>ecological metagenomes</taxon>
    </lineage>
</organism>
<evidence type="ECO:0000313" key="1">
    <source>
        <dbReference type="EMBL" id="MPN29322.1"/>
    </source>
</evidence>
<gene>
    <name evidence="1" type="ORF">SDC9_176774</name>
</gene>
<reference evidence="1" key="1">
    <citation type="submission" date="2019-08" db="EMBL/GenBank/DDBJ databases">
        <authorList>
            <person name="Kucharzyk K."/>
            <person name="Murdoch R.W."/>
            <person name="Higgins S."/>
            <person name="Loffler F."/>
        </authorList>
    </citation>
    <scope>NUCLEOTIDE SEQUENCE</scope>
</reference>
<dbReference type="EMBL" id="VSSQ01079949">
    <property type="protein sequence ID" value="MPN29322.1"/>
    <property type="molecule type" value="Genomic_DNA"/>
</dbReference>
<accession>A0A645GTM5</accession>
<protein>
    <submittedName>
        <fullName evidence="1">Uncharacterized protein</fullName>
    </submittedName>
</protein>
<dbReference type="AlphaFoldDB" id="A0A645GTM5"/>